<feature type="compositionally biased region" description="Pro residues" evidence="1">
    <location>
        <begin position="27"/>
        <end position="36"/>
    </location>
</feature>
<name>A0ABY7HBS0_9BACT</name>
<gene>
    <name evidence="2" type="ORF">O0S08_10400</name>
</gene>
<proteinExistence type="predicted"/>
<evidence type="ECO:0000313" key="2">
    <source>
        <dbReference type="EMBL" id="WAS96557.1"/>
    </source>
</evidence>
<protein>
    <submittedName>
        <fullName evidence="2">Uncharacterized protein</fullName>
    </submittedName>
</protein>
<accession>A0ABY7HBS0</accession>
<evidence type="ECO:0000256" key="1">
    <source>
        <dbReference type="SAM" id="MobiDB-lite"/>
    </source>
</evidence>
<feature type="region of interest" description="Disordered" evidence="1">
    <location>
        <begin position="21"/>
        <end position="55"/>
    </location>
</feature>
<evidence type="ECO:0000313" key="3">
    <source>
        <dbReference type="Proteomes" id="UP001164459"/>
    </source>
</evidence>
<dbReference type="EMBL" id="CP114040">
    <property type="protein sequence ID" value="WAS96557.1"/>
    <property type="molecule type" value="Genomic_DNA"/>
</dbReference>
<dbReference type="RefSeq" id="WP_269038919.1">
    <property type="nucleotide sequence ID" value="NZ_CP114040.1"/>
</dbReference>
<dbReference type="Proteomes" id="UP001164459">
    <property type="component" value="Chromosome"/>
</dbReference>
<organism evidence="2 3">
    <name type="scientific">Nannocystis punicea</name>
    <dbReference type="NCBI Taxonomy" id="2995304"/>
    <lineage>
        <taxon>Bacteria</taxon>
        <taxon>Pseudomonadati</taxon>
        <taxon>Myxococcota</taxon>
        <taxon>Polyangia</taxon>
        <taxon>Nannocystales</taxon>
        <taxon>Nannocystaceae</taxon>
        <taxon>Nannocystis</taxon>
    </lineage>
</organism>
<keyword evidence="3" id="KW-1185">Reference proteome</keyword>
<sequence length="55" mass="5825">MRVVVFDEAIEETFRAQFEAASIAPSTSPPSMPSPSSPGRSDLLTRPLAVDPAPP</sequence>
<reference evidence="2" key="1">
    <citation type="submission" date="2022-11" db="EMBL/GenBank/DDBJ databases">
        <title>Minimal conservation of predation-associated metabolite biosynthetic gene clusters underscores biosynthetic potential of Myxococcota including descriptions for ten novel species: Archangium lansinium sp. nov., Myxococcus landrumus sp. nov., Nannocystis bai.</title>
        <authorList>
            <person name="Ahearne A."/>
            <person name="Stevens C."/>
            <person name="Dowd S."/>
        </authorList>
    </citation>
    <scope>NUCLEOTIDE SEQUENCE</scope>
    <source>
        <strain evidence="2">Fl3</strain>
    </source>
</reference>